<feature type="region of interest" description="Disordered" evidence="2">
    <location>
        <begin position="45"/>
        <end position="112"/>
    </location>
</feature>
<keyword evidence="1" id="KW-0175">Coiled coil</keyword>
<evidence type="ECO:0000313" key="5">
    <source>
        <dbReference type="Proteomes" id="UP000324897"/>
    </source>
</evidence>
<reference evidence="4 5" key="1">
    <citation type="journal article" date="2019" name="Sci. Rep.">
        <title>A high-quality genome of Eragrostis curvula grass provides insights into Poaceae evolution and supports new strategies to enhance forage quality.</title>
        <authorList>
            <person name="Carballo J."/>
            <person name="Santos B.A.C.M."/>
            <person name="Zappacosta D."/>
            <person name="Garbus I."/>
            <person name="Selva J.P."/>
            <person name="Gallo C.A."/>
            <person name="Diaz A."/>
            <person name="Albertini E."/>
            <person name="Caccamo M."/>
            <person name="Echenique V."/>
        </authorList>
    </citation>
    <scope>NUCLEOTIDE SEQUENCE [LARGE SCALE GENOMIC DNA]</scope>
    <source>
        <strain evidence="5">cv. Victoria</strain>
        <tissue evidence="4">Leaf</tissue>
    </source>
</reference>
<feature type="region of interest" description="Disordered" evidence="2">
    <location>
        <begin position="1"/>
        <end position="22"/>
    </location>
</feature>
<feature type="non-terminal residue" evidence="4">
    <location>
        <position position="1"/>
    </location>
</feature>
<proteinExistence type="predicted"/>
<protein>
    <recommendedName>
        <fullName evidence="3">No apical meristem-associated C-terminal domain-containing protein</fullName>
    </recommendedName>
</protein>
<dbReference type="Pfam" id="PF14303">
    <property type="entry name" value="NAM-associated"/>
    <property type="match status" value="1"/>
</dbReference>
<feature type="compositionally biased region" description="Basic and acidic residues" evidence="2">
    <location>
        <begin position="361"/>
        <end position="370"/>
    </location>
</feature>
<feature type="region of interest" description="Disordered" evidence="2">
    <location>
        <begin position="317"/>
        <end position="377"/>
    </location>
</feature>
<keyword evidence="5" id="KW-1185">Reference proteome</keyword>
<sequence length="466" mass="51645">MAHGSRSSAELRPVSASMAAARPLSAAGLQDAATMAYDVARSFPSSSISAPASRSISGGGRPPLPSVAPPAKKRALFVAPHRQESAAPPPVVEVPRRQESAPHGGGLPRQLLNNNVDGDFSSTGDGNASSAFFNWSLSTDYAAEDARLPSSQPFMNLLTQDKDADLQILMPEDATPSKRPPKRGSNYSVEEDIQVCKSWINISNDAVVGTDQPGATYWERIAQDFHKNKNFESDRSANSIEHRCQTILKECMRFHGYFEEIERCHPSGVPYQEHLLQAQKLYGTKNKGKRCPFIDCWLVVRHTEKFSALQDLNKLKNKRSSKSSNLNLNLPAGSEGDEGVQDTMQAQESSSKKPRPMGRKQSKEKLKRGEGDDDDEYKELMKSLIDMKAKEMKQKEEVNQRKMELEERRLQWKQEEKIMFCDVSKLDEHSKAYVMTMRAEIARKVALRANLGESGSVSESGAASSV</sequence>
<feature type="compositionally biased region" description="Low complexity" evidence="2">
    <location>
        <begin position="45"/>
        <end position="56"/>
    </location>
</feature>
<feature type="coiled-coil region" evidence="1">
    <location>
        <begin position="381"/>
        <end position="415"/>
    </location>
</feature>
<dbReference type="Proteomes" id="UP000324897">
    <property type="component" value="Unassembled WGS sequence"/>
</dbReference>
<evidence type="ECO:0000259" key="3">
    <source>
        <dbReference type="Pfam" id="PF14303"/>
    </source>
</evidence>
<feature type="domain" description="No apical meristem-associated C-terminal" evidence="3">
    <location>
        <begin position="293"/>
        <end position="441"/>
    </location>
</feature>
<dbReference type="OrthoDB" id="686919at2759"/>
<evidence type="ECO:0000256" key="2">
    <source>
        <dbReference type="SAM" id="MobiDB-lite"/>
    </source>
</evidence>
<dbReference type="PANTHER" id="PTHR45125:SF28">
    <property type="entry name" value="OS02G0603500 PROTEIN"/>
    <property type="match status" value="1"/>
</dbReference>
<dbReference type="AlphaFoldDB" id="A0A5J9T4R2"/>
<dbReference type="PANTHER" id="PTHR45125">
    <property type="entry name" value="F21J9.4-RELATED"/>
    <property type="match status" value="1"/>
</dbReference>
<name>A0A5J9T4R2_9POAL</name>
<evidence type="ECO:0000256" key="1">
    <source>
        <dbReference type="SAM" id="Coils"/>
    </source>
</evidence>
<gene>
    <name evidence="4" type="ORF">EJB05_49530</name>
</gene>
<dbReference type="Gramene" id="TVU06322">
    <property type="protein sequence ID" value="TVU06322"/>
    <property type="gene ID" value="EJB05_49530"/>
</dbReference>
<accession>A0A5J9T4R2</accession>
<organism evidence="4 5">
    <name type="scientific">Eragrostis curvula</name>
    <name type="common">weeping love grass</name>
    <dbReference type="NCBI Taxonomy" id="38414"/>
    <lineage>
        <taxon>Eukaryota</taxon>
        <taxon>Viridiplantae</taxon>
        <taxon>Streptophyta</taxon>
        <taxon>Embryophyta</taxon>
        <taxon>Tracheophyta</taxon>
        <taxon>Spermatophyta</taxon>
        <taxon>Magnoliopsida</taxon>
        <taxon>Liliopsida</taxon>
        <taxon>Poales</taxon>
        <taxon>Poaceae</taxon>
        <taxon>PACMAD clade</taxon>
        <taxon>Chloridoideae</taxon>
        <taxon>Eragrostideae</taxon>
        <taxon>Eragrostidinae</taxon>
        <taxon>Eragrostis</taxon>
    </lineage>
</organism>
<comment type="caution">
    <text evidence="4">The sequence shown here is derived from an EMBL/GenBank/DDBJ whole genome shotgun (WGS) entry which is preliminary data.</text>
</comment>
<evidence type="ECO:0000313" key="4">
    <source>
        <dbReference type="EMBL" id="TVU06322.1"/>
    </source>
</evidence>
<dbReference type="EMBL" id="RWGY01000051">
    <property type="protein sequence ID" value="TVU06322.1"/>
    <property type="molecule type" value="Genomic_DNA"/>
</dbReference>
<dbReference type="InterPro" id="IPR029466">
    <property type="entry name" value="NAM-associated_C"/>
</dbReference>